<dbReference type="EMBL" id="JAGKHQ010000016">
    <property type="protein sequence ID" value="KAG7494676.1"/>
    <property type="molecule type" value="Genomic_DNA"/>
</dbReference>
<evidence type="ECO:0000313" key="2">
    <source>
        <dbReference type="Proteomes" id="UP000693946"/>
    </source>
</evidence>
<comment type="caution">
    <text evidence="1">The sequence shown here is derived from an EMBL/GenBank/DDBJ whole genome shotgun (WGS) entry which is preliminary data.</text>
</comment>
<dbReference type="Proteomes" id="UP000693946">
    <property type="component" value="Linkage Group LG4"/>
</dbReference>
<organism evidence="1 2">
    <name type="scientific">Solea senegalensis</name>
    <name type="common">Senegalese sole</name>
    <dbReference type="NCBI Taxonomy" id="28829"/>
    <lineage>
        <taxon>Eukaryota</taxon>
        <taxon>Metazoa</taxon>
        <taxon>Chordata</taxon>
        <taxon>Craniata</taxon>
        <taxon>Vertebrata</taxon>
        <taxon>Euteleostomi</taxon>
        <taxon>Actinopterygii</taxon>
        <taxon>Neopterygii</taxon>
        <taxon>Teleostei</taxon>
        <taxon>Neoteleostei</taxon>
        <taxon>Acanthomorphata</taxon>
        <taxon>Carangaria</taxon>
        <taxon>Pleuronectiformes</taxon>
        <taxon>Pleuronectoidei</taxon>
        <taxon>Soleidae</taxon>
        <taxon>Solea</taxon>
    </lineage>
</organism>
<protein>
    <submittedName>
        <fullName evidence="1">Uncharacterized protein</fullName>
    </submittedName>
</protein>
<keyword evidence="2" id="KW-1185">Reference proteome</keyword>
<proteinExistence type="predicted"/>
<evidence type="ECO:0000313" key="1">
    <source>
        <dbReference type="EMBL" id="KAG7494676.1"/>
    </source>
</evidence>
<reference evidence="1 2" key="1">
    <citation type="journal article" date="2021" name="Sci. Rep.">
        <title>Chromosome anchoring in Senegalese sole (Solea senegalensis) reveals sex-associated markers and genome rearrangements in flatfish.</title>
        <authorList>
            <person name="Guerrero-Cozar I."/>
            <person name="Gomez-Garrido J."/>
            <person name="Berbel C."/>
            <person name="Martinez-Blanch J.F."/>
            <person name="Alioto T."/>
            <person name="Claros M.G."/>
            <person name="Gagnaire P.A."/>
            <person name="Manchado M."/>
        </authorList>
    </citation>
    <scope>NUCLEOTIDE SEQUENCE [LARGE SCALE GENOMIC DNA]</scope>
    <source>
        <strain evidence="1">Sse05_10M</strain>
    </source>
</reference>
<name>A0AAV6QNS1_SOLSE</name>
<accession>A0AAV6QNS1</accession>
<dbReference type="AlphaFoldDB" id="A0AAV6QNS1"/>
<sequence length="98" mass="10883">MLSGDSTHCGARATVLTMVLEQRLGDDEGITEGETGVAAFQSLRSAHVCDSGLVEGPLFQHRKPEAKLKVTVNHTKRTQSLGWTDRRSFNQLSYEYYP</sequence>
<gene>
    <name evidence="1" type="ORF">JOB18_035635</name>
</gene>